<dbReference type="GO" id="GO:0004134">
    <property type="term" value="F:4-alpha-glucanotransferase activity"/>
    <property type="evidence" value="ECO:0007669"/>
    <property type="project" value="UniProtKB-EC"/>
</dbReference>
<evidence type="ECO:0000313" key="12">
    <source>
        <dbReference type="EMBL" id="SFN86746.1"/>
    </source>
</evidence>
<evidence type="ECO:0000256" key="2">
    <source>
        <dbReference type="ARBA" id="ARBA00005684"/>
    </source>
</evidence>
<dbReference type="Gene3D" id="3.20.20.80">
    <property type="entry name" value="Glycosidases"/>
    <property type="match status" value="1"/>
</dbReference>
<dbReference type="NCBIfam" id="NF008274">
    <property type="entry name" value="PRK11052.1"/>
    <property type="match status" value="1"/>
</dbReference>
<keyword evidence="7 10" id="KW-0119">Carbohydrate metabolism</keyword>
<protein>
    <recommendedName>
        <fullName evidence="4 10">4-alpha-glucanotransferase</fullName>
        <ecNumber evidence="3 10">2.4.1.25</ecNumber>
    </recommendedName>
    <alternativeName>
        <fullName evidence="8 10">Amylomaltase</fullName>
    </alternativeName>
    <alternativeName>
        <fullName evidence="9 10">Disproportionating enzyme</fullName>
    </alternativeName>
</protein>
<reference evidence="13" key="1">
    <citation type="submission" date="2016-10" db="EMBL/GenBank/DDBJ databases">
        <authorList>
            <person name="Varghese N."/>
            <person name="Submissions S."/>
        </authorList>
    </citation>
    <scope>NUCLEOTIDE SEQUENCE [LARGE SCALE GENOMIC DNA]</scope>
    <source>
        <strain evidence="13">DSM 16522</strain>
    </source>
</reference>
<dbReference type="Proteomes" id="UP000199011">
    <property type="component" value="Unassembled WGS sequence"/>
</dbReference>
<evidence type="ECO:0000313" key="13">
    <source>
        <dbReference type="Proteomes" id="UP000199011"/>
    </source>
</evidence>
<dbReference type="Pfam" id="PF02446">
    <property type="entry name" value="Glyco_hydro_77"/>
    <property type="match status" value="1"/>
</dbReference>
<evidence type="ECO:0000256" key="6">
    <source>
        <dbReference type="ARBA" id="ARBA00022679"/>
    </source>
</evidence>
<evidence type="ECO:0000256" key="3">
    <source>
        <dbReference type="ARBA" id="ARBA00012560"/>
    </source>
</evidence>
<gene>
    <name evidence="12" type="ORF">SAMN05421579_12716</name>
</gene>
<dbReference type="SUPFAM" id="SSF51445">
    <property type="entry name" value="(Trans)glycosidases"/>
    <property type="match status" value="1"/>
</dbReference>
<dbReference type="EMBL" id="FOVO01000027">
    <property type="protein sequence ID" value="SFN86746.1"/>
    <property type="molecule type" value="Genomic_DNA"/>
</dbReference>
<dbReference type="NCBIfam" id="TIGR00217">
    <property type="entry name" value="malQ"/>
    <property type="match status" value="1"/>
</dbReference>
<dbReference type="RefSeq" id="WP_092519809.1">
    <property type="nucleotide sequence ID" value="NZ_CAWRAH010000090.1"/>
</dbReference>
<dbReference type="InterPro" id="IPR017853">
    <property type="entry name" value="GH"/>
</dbReference>
<keyword evidence="5 10" id="KW-0328">Glycosyltransferase</keyword>
<dbReference type="GO" id="GO:0005975">
    <property type="term" value="P:carbohydrate metabolic process"/>
    <property type="evidence" value="ECO:0007669"/>
    <property type="project" value="InterPro"/>
</dbReference>
<dbReference type="OrthoDB" id="9763489at2"/>
<evidence type="ECO:0000256" key="1">
    <source>
        <dbReference type="ARBA" id="ARBA00000439"/>
    </source>
</evidence>
<proteinExistence type="inferred from homology"/>
<evidence type="ECO:0000259" key="11">
    <source>
        <dbReference type="Pfam" id="PF21226"/>
    </source>
</evidence>
<keyword evidence="13" id="KW-1185">Reference proteome</keyword>
<dbReference type="InterPro" id="IPR048458">
    <property type="entry name" value="MalQ_N"/>
</dbReference>
<evidence type="ECO:0000256" key="4">
    <source>
        <dbReference type="ARBA" id="ARBA00020295"/>
    </source>
</evidence>
<dbReference type="AlphaFoldDB" id="A0A1I5CIJ7"/>
<evidence type="ECO:0000256" key="5">
    <source>
        <dbReference type="ARBA" id="ARBA00022676"/>
    </source>
</evidence>
<keyword evidence="6 10" id="KW-0808">Transferase</keyword>
<name>A0A1I5CIJ7_9GAMM</name>
<dbReference type="Pfam" id="PF21226">
    <property type="entry name" value="MalQ_N"/>
    <property type="match status" value="1"/>
</dbReference>
<evidence type="ECO:0000256" key="10">
    <source>
        <dbReference type="RuleBase" id="RU361207"/>
    </source>
</evidence>
<feature type="domain" description="MalQ N-terminal beta-sandwich" evidence="11">
    <location>
        <begin position="59"/>
        <end position="137"/>
    </location>
</feature>
<accession>A0A1I5CIJ7</accession>
<evidence type="ECO:0000256" key="8">
    <source>
        <dbReference type="ARBA" id="ARBA00031423"/>
    </source>
</evidence>
<comment type="catalytic activity">
    <reaction evidence="1 10">
        <text>Transfers a segment of a (1-&gt;4)-alpha-D-glucan to a new position in an acceptor, which may be glucose or a (1-&gt;4)-alpha-D-glucan.</text>
        <dbReference type="EC" id="2.4.1.25"/>
    </reaction>
</comment>
<evidence type="ECO:0000256" key="7">
    <source>
        <dbReference type="ARBA" id="ARBA00023277"/>
    </source>
</evidence>
<evidence type="ECO:0000256" key="9">
    <source>
        <dbReference type="ARBA" id="ARBA00031501"/>
    </source>
</evidence>
<dbReference type="STRING" id="53341.SAMN05421579_12716"/>
<dbReference type="InterPro" id="IPR003385">
    <property type="entry name" value="Glyco_hydro_77"/>
</dbReference>
<sequence>MENKRLNDLATEAGIVSEYINAYGKPQAIPAETRHRILEAMNTDIPVGRSVSSLHVSSLPNVKVVIQGQIVTLPLEDTDNYQWQIHTEQGEIFRGHCQLQLTLPTDLPLGYHTLFLIPKVKPETHSRQYPIQLIVAPERCYEPDAITRGEKLWGACVQLYTLRSENNWGIGDFGDLRYMQQELAQRGGSFIGLNPLHAIYPAMPDNASPYSPSSRHWLNIIYIAVNQVEDFNYNAEAQEWWHSTETQCKLQQARQAEWVDYVTVMTLKMAALRLAYPQFKFRSDDDPQQIAFQQFVIKGGKNLYSQAVYDALHHKLYEENNVYWGWPVWPEEYREPESDAVKAFCHSHPQEIEFFLWLQWLADTQLAECFTASQTSHMPIGIYRDLAVGVAQGGSETWCNRSIYCTKASVGAPPDILGPLGQNWGLPPMNPHVLKAQAYQPFIELLRSNMRHCGALRIDHVMSLLRLWWIPQGETADKGVYVHYPVDDLLAILALESQRNRCLVIGEDLGIVPEEIINKLRDRGVYSYKVFYFERNAQGEYRSPDEYPTQAMATITTHDLPTLRGFWQNEDLILGEAIGLYPDKALLADLYSERKRCKQELLASLNRHGYLLEDLGKTSDKTSEELDKIPEELSKADTLSSLQKSISLAQTEHPMSTAINQSIHRYIAHSACALLGLQPEDWLDMERPVNIPGTTEEYPNWRRKLTITLENMFADAHINHLLQTVEECRKQSL</sequence>
<comment type="similarity">
    <text evidence="2 10">Belongs to the disproportionating enzyme family.</text>
</comment>
<dbReference type="EC" id="2.4.1.25" evidence="3 10"/>
<organism evidence="12 13">
    <name type="scientific">Xenorhabdus japonica</name>
    <dbReference type="NCBI Taxonomy" id="53341"/>
    <lineage>
        <taxon>Bacteria</taxon>
        <taxon>Pseudomonadati</taxon>
        <taxon>Pseudomonadota</taxon>
        <taxon>Gammaproteobacteria</taxon>
        <taxon>Enterobacterales</taxon>
        <taxon>Morganellaceae</taxon>
        <taxon>Xenorhabdus</taxon>
    </lineage>
</organism>
<dbReference type="PANTHER" id="PTHR32438">
    <property type="entry name" value="4-ALPHA-GLUCANOTRANSFERASE DPE1, CHLOROPLASTIC/AMYLOPLASTIC"/>
    <property type="match status" value="1"/>
</dbReference>
<dbReference type="PANTHER" id="PTHR32438:SF5">
    <property type="entry name" value="4-ALPHA-GLUCANOTRANSFERASE DPE1, CHLOROPLASTIC_AMYLOPLASTIC"/>
    <property type="match status" value="1"/>
</dbReference>